<protein>
    <submittedName>
        <fullName evidence="1">Uncharacterized protein</fullName>
    </submittedName>
</protein>
<gene>
    <name evidence="1" type="ORF">C8A04DRAFT_32806</name>
</gene>
<dbReference type="Proteomes" id="UP001302676">
    <property type="component" value="Unassembled WGS sequence"/>
</dbReference>
<comment type="caution">
    <text evidence="1">The sequence shown here is derived from an EMBL/GenBank/DDBJ whole genome shotgun (WGS) entry which is preliminary data.</text>
</comment>
<reference evidence="1" key="1">
    <citation type="journal article" date="2023" name="Mol. Phylogenet. Evol.">
        <title>Genome-scale phylogeny and comparative genomics of the fungal order Sordariales.</title>
        <authorList>
            <person name="Hensen N."/>
            <person name="Bonometti L."/>
            <person name="Westerberg I."/>
            <person name="Brannstrom I.O."/>
            <person name="Guillou S."/>
            <person name="Cros-Aarteil S."/>
            <person name="Calhoun S."/>
            <person name="Haridas S."/>
            <person name="Kuo A."/>
            <person name="Mondo S."/>
            <person name="Pangilinan J."/>
            <person name="Riley R."/>
            <person name="LaButti K."/>
            <person name="Andreopoulos B."/>
            <person name="Lipzen A."/>
            <person name="Chen C."/>
            <person name="Yan M."/>
            <person name="Daum C."/>
            <person name="Ng V."/>
            <person name="Clum A."/>
            <person name="Steindorff A."/>
            <person name="Ohm R.A."/>
            <person name="Martin F."/>
            <person name="Silar P."/>
            <person name="Natvig D.O."/>
            <person name="Lalanne C."/>
            <person name="Gautier V."/>
            <person name="Ament-Velasquez S.L."/>
            <person name="Kruys A."/>
            <person name="Hutchinson M.I."/>
            <person name="Powell A.J."/>
            <person name="Barry K."/>
            <person name="Miller A.N."/>
            <person name="Grigoriev I.V."/>
            <person name="Debuchy R."/>
            <person name="Gladieux P."/>
            <person name="Hiltunen Thoren M."/>
            <person name="Johannesson H."/>
        </authorList>
    </citation>
    <scope>NUCLEOTIDE SEQUENCE</scope>
    <source>
        <strain evidence="1">CBS 141.50</strain>
    </source>
</reference>
<dbReference type="EMBL" id="MU853653">
    <property type="protein sequence ID" value="KAK4139681.1"/>
    <property type="molecule type" value="Genomic_DNA"/>
</dbReference>
<reference evidence="1" key="2">
    <citation type="submission" date="2023-05" db="EMBL/GenBank/DDBJ databases">
        <authorList>
            <consortium name="Lawrence Berkeley National Laboratory"/>
            <person name="Steindorff A."/>
            <person name="Hensen N."/>
            <person name="Bonometti L."/>
            <person name="Westerberg I."/>
            <person name="Brannstrom I.O."/>
            <person name="Guillou S."/>
            <person name="Cros-Aarteil S."/>
            <person name="Calhoun S."/>
            <person name="Haridas S."/>
            <person name="Kuo A."/>
            <person name="Mondo S."/>
            <person name="Pangilinan J."/>
            <person name="Riley R."/>
            <person name="Labutti K."/>
            <person name="Andreopoulos B."/>
            <person name="Lipzen A."/>
            <person name="Chen C."/>
            <person name="Yanf M."/>
            <person name="Daum C."/>
            <person name="Ng V."/>
            <person name="Clum A."/>
            <person name="Ohm R."/>
            <person name="Martin F."/>
            <person name="Silar P."/>
            <person name="Natvig D."/>
            <person name="Lalanne C."/>
            <person name="Gautier V."/>
            <person name="Ament-Velasquez S.L."/>
            <person name="Kruys A."/>
            <person name="Hutchinson M.I."/>
            <person name="Powell A.J."/>
            <person name="Barry K."/>
            <person name="Miller A.N."/>
            <person name="Grigoriev I.V."/>
            <person name="Debuchy R."/>
            <person name="Gladieux P."/>
            <person name="Thoren M.H."/>
            <person name="Johannesson H."/>
        </authorList>
    </citation>
    <scope>NUCLEOTIDE SEQUENCE</scope>
    <source>
        <strain evidence="1">CBS 141.50</strain>
    </source>
</reference>
<name>A0AAN6UXJ5_9PEZI</name>
<dbReference type="AlphaFoldDB" id="A0AAN6UXJ5"/>
<dbReference type="RefSeq" id="XP_062633052.1">
    <property type="nucleotide sequence ID" value="XM_062782224.1"/>
</dbReference>
<proteinExistence type="predicted"/>
<evidence type="ECO:0000313" key="1">
    <source>
        <dbReference type="EMBL" id="KAK4139681.1"/>
    </source>
</evidence>
<sequence>MGWGFTNPENRHEQDRPHQDAEAAELLCVLPMLANLTDLEANILGGAELESLGVVVGEQLDVDETTWDLTSQQHFQPWMLKDVSEDFGDPDRGRFIMTWGWNSWRPKQSKVTWCEMYLRGLAEDLSPKSMGRSTGGRPRHTGQEYSVHLPYERGTLVNGKTGEQLPYEYSPEWIWFQFFERKPHLVCITNDTTTAPPSEGVLFSVVEYTLELVKYRLWMRRHTGSHTKPIMLVTLQNHEFAIITIAHFDGSIKKVVLRQSRQLDLRGDEPTPDALLLVRWMASRCVGETRYKDVAEYEDKLEGKIRRDFSYSSGETFRDCGR</sequence>
<organism evidence="1 2">
    <name type="scientific">Dichotomopilus funicola</name>
    <dbReference type="NCBI Taxonomy" id="1934379"/>
    <lineage>
        <taxon>Eukaryota</taxon>
        <taxon>Fungi</taxon>
        <taxon>Dikarya</taxon>
        <taxon>Ascomycota</taxon>
        <taxon>Pezizomycotina</taxon>
        <taxon>Sordariomycetes</taxon>
        <taxon>Sordariomycetidae</taxon>
        <taxon>Sordariales</taxon>
        <taxon>Chaetomiaceae</taxon>
        <taxon>Dichotomopilus</taxon>
    </lineage>
</organism>
<accession>A0AAN6UXJ5</accession>
<evidence type="ECO:0000313" key="2">
    <source>
        <dbReference type="Proteomes" id="UP001302676"/>
    </source>
</evidence>
<dbReference type="GeneID" id="87818837"/>
<keyword evidence="2" id="KW-1185">Reference proteome</keyword>